<dbReference type="SUPFAM" id="SSF51971">
    <property type="entry name" value="Nucleotide-binding domain"/>
    <property type="match status" value="1"/>
</dbReference>
<evidence type="ECO:0000313" key="7">
    <source>
        <dbReference type="EMBL" id="AFT70032.1"/>
    </source>
</evidence>
<dbReference type="AlphaFoldDB" id="K0CEE0"/>
<keyword evidence="3" id="KW-0285">Flavoprotein</keyword>
<reference evidence="7 8" key="1">
    <citation type="journal article" date="2012" name="J. Bacteriol.">
        <title>Complete genome sequence of Alcanivorax dieselolei type strain B5.</title>
        <authorList>
            <person name="Lai Q."/>
            <person name="Li W."/>
            <person name="Shao Z."/>
        </authorList>
    </citation>
    <scope>NUCLEOTIDE SEQUENCE [LARGE SCALE GENOMIC DNA]</scope>
    <source>
        <strain evidence="8">DSM 16502 / CGMCC 1.3690 / B-5</strain>
    </source>
</reference>
<dbReference type="HOGENOM" id="CLU_042118_0_0_6"/>
<dbReference type="GO" id="GO:0005829">
    <property type="term" value="C:cytosol"/>
    <property type="evidence" value="ECO:0007669"/>
    <property type="project" value="TreeGrafter"/>
</dbReference>
<evidence type="ECO:0000256" key="1">
    <source>
        <dbReference type="ARBA" id="ARBA00001974"/>
    </source>
</evidence>
<keyword evidence="4" id="KW-0274">FAD</keyword>
<gene>
    <name evidence="7" type="primary">glf</name>
    <name evidence="7" type="ordered locus">B5T_01755</name>
</gene>
<dbReference type="Proteomes" id="UP000006286">
    <property type="component" value="Chromosome"/>
</dbReference>
<dbReference type="NCBIfam" id="TIGR00031">
    <property type="entry name" value="UDP-GALP_mutase"/>
    <property type="match status" value="1"/>
</dbReference>
<dbReference type="GO" id="GO:0008767">
    <property type="term" value="F:UDP-galactopyranose mutase activity"/>
    <property type="evidence" value="ECO:0007669"/>
    <property type="project" value="InterPro"/>
</dbReference>
<keyword evidence="8" id="KW-1185">Reference proteome</keyword>
<dbReference type="SUPFAM" id="SSF54373">
    <property type="entry name" value="FAD-linked reductases, C-terminal domain"/>
    <property type="match status" value="1"/>
</dbReference>
<dbReference type="STRING" id="930169.B5T_01755"/>
<comment type="cofactor">
    <cofactor evidence="1">
        <name>FAD</name>
        <dbReference type="ChEBI" id="CHEBI:57692"/>
    </cofactor>
</comment>
<dbReference type="KEGG" id="adi:B5T_01755"/>
<evidence type="ECO:0000256" key="5">
    <source>
        <dbReference type="ARBA" id="ARBA00023235"/>
    </source>
</evidence>
<dbReference type="PANTHER" id="PTHR21197:SF0">
    <property type="entry name" value="UDP-GALACTOPYRANOSE MUTASE"/>
    <property type="match status" value="1"/>
</dbReference>
<dbReference type="OrthoDB" id="9815989at2"/>
<evidence type="ECO:0000259" key="6">
    <source>
        <dbReference type="Pfam" id="PF03275"/>
    </source>
</evidence>
<keyword evidence="5" id="KW-0413">Isomerase</keyword>
<dbReference type="PANTHER" id="PTHR21197">
    <property type="entry name" value="UDP-GALACTOPYRANOSE MUTASE"/>
    <property type="match status" value="1"/>
</dbReference>
<name>K0CEE0_ALCDB</name>
<evidence type="ECO:0000313" key="8">
    <source>
        <dbReference type="Proteomes" id="UP000006286"/>
    </source>
</evidence>
<dbReference type="InterPro" id="IPR015899">
    <property type="entry name" value="UDP-GalPyranose_mutase_C"/>
</dbReference>
<feature type="domain" description="UDP-galactopyranose mutase C-terminal" evidence="6">
    <location>
        <begin position="148"/>
        <end position="347"/>
    </location>
</feature>
<comment type="similarity">
    <text evidence="2">Belongs to the UDP-galactopyranose/dTDP-fucopyranose mutase family.</text>
</comment>
<dbReference type="Pfam" id="PF13450">
    <property type="entry name" value="NAD_binding_8"/>
    <property type="match status" value="1"/>
</dbReference>
<dbReference type="InterPro" id="IPR004379">
    <property type="entry name" value="UDP-GALP_mutase"/>
</dbReference>
<dbReference type="Pfam" id="PF03275">
    <property type="entry name" value="GLF"/>
    <property type="match status" value="1"/>
</dbReference>
<sequence length="382" mass="44273">MKNYLLVGAGFSGAVIGRELAEVGHQVTIVDSRSHVAGNCHTERDPDTNVMLHVYGPHIFHTDDQEVWEYVNRFSSFKDYTNRVKTTSRGQVFSLPINLHTINQFFGKTLRPDEAKAFIEQQADTSIEDPKTFEEQALRFVGNDLYEAFFKGYTQKQWGCHPSKLPASILKRLPVRFNYNDNYFFHRYQGMPEHGYTRLVEGILDHPNITVKLNTRFERSQAQDYDHVFFSGPLDGFFDYEQGRLGYRTLDFEKFTDKGDYQGCAVMNYGEEEVPYTRITEHKHFSPWEEHEGTVCYKEYSRECGPDDIPYYPIRLVEEKEMLGNYIALANQTTGVSFVGRLGTYRYLDMDVTIREGLDAARQFLSHVERGETVPAFFVQPL</sequence>
<proteinExistence type="inferred from homology"/>
<evidence type="ECO:0000256" key="3">
    <source>
        <dbReference type="ARBA" id="ARBA00022630"/>
    </source>
</evidence>
<protein>
    <submittedName>
        <fullName evidence="7">UDP-galactopyranose mutase</fullName>
    </submittedName>
</protein>
<dbReference type="eggNOG" id="COG0562">
    <property type="taxonomic scope" value="Bacteria"/>
</dbReference>
<evidence type="ECO:0000256" key="4">
    <source>
        <dbReference type="ARBA" id="ARBA00022827"/>
    </source>
</evidence>
<dbReference type="EMBL" id="CP003466">
    <property type="protein sequence ID" value="AFT70032.1"/>
    <property type="molecule type" value="Genomic_DNA"/>
</dbReference>
<accession>K0CEE0</accession>
<organism evidence="7 8">
    <name type="scientific">Alcanivorax dieselolei (strain DSM 16502 / CGMCC 1.3690 / MCCC 1A00001 / B-5)</name>
    <name type="common">Alloalcanivorax dieselolei</name>
    <dbReference type="NCBI Taxonomy" id="930169"/>
    <lineage>
        <taxon>Bacteria</taxon>
        <taxon>Pseudomonadati</taxon>
        <taxon>Pseudomonadota</taxon>
        <taxon>Gammaproteobacteria</taxon>
        <taxon>Oceanospirillales</taxon>
        <taxon>Alcanivoracaceae</taxon>
        <taxon>Alloalcanivorax</taxon>
    </lineage>
</organism>
<dbReference type="PATRIC" id="fig|930169.3.peg.1731"/>
<evidence type="ECO:0000256" key="2">
    <source>
        <dbReference type="ARBA" id="ARBA00009321"/>
    </source>
</evidence>
<dbReference type="Gene3D" id="3.40.50.720">
    <property type="entry name" value="NAD(P)-binding Rossmann-like Domain"/>
    <property type="match status" value="3"/>
</dbReference>
<dbReference type="GO" id="GO:0050660">
    <property type="term" value="F:flavin adenine dinucleotide binding"/>
    <property type="evidence" value="ECO:0007669"/>
    <property type="project" value="TreeGrafter"/>
</dbReference>
<dbReference type="RefSeq" id="WP_014994105.1">
    <property type="nucleotide sequence ID" value="NC_018691.1"/>
</dbReference>